<evidence type="ECO:0000313" key="6">
    <source>
        <dbReference type="Proteomes" id="UP001153709"/>
    </source>
</evidence>
<evidence type="ECO:0000259" key="3">
    <source>
        <dbReference type="Pfam" id="PF02251"/>
    </source>
</evidence>
<feature type="domain" description="Proteasome activator PA28 C-terminal" evidence="4">
    <location>
        <begin position="90"/>
        <end position="128"/>
    </location>
</feature>
<gene>
    <name evidence="5" type="ORF">DIABBA_LOCUS357</name>
</gene>
<dbReference type="Gene3D" id="1.20.5.120">
    <property type="entry name" value="Proteasome activator pa28, N-terminal domain"/>
    <property type="match status" value="1"/>
</dbReference>
<dbReference type="AlphaFoldDB" id="A0A9N9X8M1"/>
<keyword evidence="2" id="KW-0647">Proteasome</keyword>
<dbReference type="EMBL" id="OU898276">
    <property type="protein sequence ID" value="CAG9826218.1"/>
    <property type="molecule type" value="Genomic_DNA"/>
</dbReference>
<dbReference type="GO" id="GO:0005737">
    <property type="term" value="C:cytoplasm"/>
    <property type="evidence" value="ECO:0007669"/>
    <property type="project" value="TreeGrafter"/>
</dbReference>
<evidence type="ECO:0000256" key="1">
    <source>
        <dbReference type="ARBA" id="ARBA00005883"/>
    </source>
</evidence>
<dbReference type="InterPro" id="IPR003186">
    <property type="entry name" value="PA28_C"/>
</dbReference>
<dbReference type="Pfam" id="PF02252">
    <property type="entry name" value="PA28_C"/>
    <property type="match status" value="1"/>
</dbReference>
<dbReference type="GO" id="GO:0005654">
    <property type="term" value="C:nucleoplasm"/>
    <property type="evidence" value="ECO:0007669"/>
    <property type="project" value="TreeGrafter"/>
</dbReference>
<organism evidence="5 6">
    <name type="scientific">Diabrotica balteata</name>
    <name type="common">Banded cucumber beetle</name>
    <dbReference type="NCBI Taxonomy" id="107213"/>
    <lineage>
        <taxon>Eukaryota</taxon>
        <taxon>Metazoa</taxon>
        <taxon>Ecdysozoa</taxon>
        <taxon>Arthropoda</taxon>
        <taxon>Hexapoda</taxon>
        <taxon>Insecta</taxon>
        <taxon>Pterygota</taxon>
        <taxon>Neoptera</taxon>
        <taxon>Endopterygota</taxon>
        <taxon>Coleoptera</taxon>
        <taxon>Polyphaga</taxon>
        <taxon>Cucujiformia</taxon>
        <taxon>Chrysomeloidea</taxon>
        <taxon>Chrysomelidae</taxon>
        <taxon>Galerucinae</taxon>
        <taxon>Diabroticina</taxon>
        <taxon>Diabroticites</taxon>
        <taxon>Diabrotica</taxon>
    </lineage>
</organism>
<feature type="domain" description="Proteasome activator PA28 N-terminal" evidence="3">
    <location>
        <begin position="1"/>
        <end position="54"/>
    </location>
</feature>
<dbReference type="GO" id="GO:2000045">
    <property type="term" value="P:regulation of G1/S transition of mitotic cell cycle"/>
    <property type="evidence" value="ECO:0007669"/>
    <property type="project" value="TreeGrafter"/>
</dbReference>
<reference evidence="5" key="1">
    <citation type="submission" date="2022-01" db="EMBL/GenBank/DDBJ databases">
        <authorList>
            <person name="King R."/>
        </authorList>
    </citation>
    <scope>NUCLEOTIDE SEQUENCE</scope>
</reference>
<dbReference type="InterPro" id="IPR009077">
    <property type="entry name" value="Proteasome_activ_PA28"/>
</dbReference>
<dbReference type="InterPro" id="IPR036997">
    <property type="entry name" value="PA28_C_sf"/>
</dbReference>
<keyword evidence="6" id="KW-1185">Reference proteome</keyword>
<dbReference type="PANTHER" id="PTHR10660">
    <property type="entry name" value="PROTEASOME REGULATOR PA28"/>
    <property type="match status" value="1"/>
</dbReference>
<dbReference type="GO" id="GO:0061136">
    <property type="term" value="P:regulation of proteasomal protein catabolic process"/>
    <property type="evidence" value="ECO:0007669"/>
    <property type="project" value="TreeGrafter"/>
</dbReference>
<dbReference type="GO" id="GO:0008537">
    <property type="term" value="C:proteasome activator complex"/>
    <property type="evidence" value="ECO:0007669"/>
    <property type="project" value="InterPro"/>
</dbReference>
<dbReference type="SUPFAM" id="SSF47216">
    <property type="entry name" value="Proteasome activator"/>
    <property type="match status" value="1"/>
</dbReference>
<feature type="non-terminal residue" evidence="5">
    <location>
        <position position="1"/>
    </location>
</feature>
<dbReference type="Gene3D" id="1.20.120.180">
    <property type="entry name" value="Proteasome activator pa28, C-terminal domain"/>
    <property type="match status" value="1"/>
</dbReference>
<dbReference type="PANTHER" id="PTHR10660:SF2">
    <property type="entry name" value="LD45860P"/>
    <property type="match status" value="1"/>
</dbReference>
<evidence type="ECO:0000313" key="5">
    <source>
        <dbReference type="EMBL" id="CAG9826218.1"/>
    </source>
</evidence>
<dbReference type="InterPro" id="IPR003185">
    <property type="entry name" value="Proteasome_activ_PA28_N"/>
</dbReference>
<dbReference type="GO" id="GO:0061133">
    <property type="term" value="F:endopeptidase activator activity"/>
    <property type="evidence" value="ECO:0007669"/>
    <property type="project" value="TreeGrafter"/>
</dbReference>
<proteinExistence type="inferred from homology"/>
<protein>
    <submittedName>
        <fullName evidence="5">Uncharacterized protein</fullName>
    </submittedName>
</protein>
<dbReference type="Proteomes" id="UP001153709">
    <property type="component" value="Chromosome 1"/>
</dbReference>
<comment type="similarity">
    <text evidence="1">Belongs to the PA28 family.</text>
</comment>
<dbReference type="InterPro" id="IPR036996">
    <property type="entry name" value="PA28_N_sf"/>
</dbReference>
<dbReference type="Pfam" id="PF02251">
    <property type="entry name" value="PA28_N"/>
    <property type="match status" value="1"/>
</dbReference>
<sequence>VQEYKVEVKKRAESLALKRFPETIVKLNSILETSRFKNRIFNVHQDLNIPIPDPIILNSHSEQPVAKKAKLDPSLNQDGTKVMILLTGLVSTNKNIVELIEQVKPHIRKIVEDSNLIKMCISFMIPKI</sequence>
<name>A0A9N9X8M1_DIABA</name>
<evidence type="ECO:0000256" key="2">
    <source>
        <dbReference type="ARBA" id="ARBA00022942"/>
    </source>
</evidence>
<evidence type="ECO:0000259" key="4">
    <source>
        <dbReference type="Pfam" id="PF02252"/>
    </source>
</evidence>
<accession>A0A9N9X8M1</accession>
<dbReference type="InterPro" id="IPR036252">
    <property type="entry name" value="Proteasome_activ_sf"/>
</dbReference>
<dbReference type="OrthoDB" id="6591885at2759"/>